<dbReference type="GO" id="GO:0051536">
    <property type="term" value="F:iron-sulfur cluster binding"/>
    <property type="evidence" value="ECO:0007669"/>
    <property type="project" value="UniProtKB-KW"/>
</dbReference>
<keyword evidence="2" id="KW-0408">Iron</keyword>
<name>A5KMN2_9FIRM</name>
<dbReference type="InterPro" id="IPR017900">
    <property type="entry name" value="4Fe4S_Fe_S_CS"/>
</dbReference>
<dbReference type="InterPro" id="IPR007345">
    <property type="entry name" value="Polysacch_pyruvyl_Trfase"/>
</dbReference>
<dbReference type="EMBL" id="AAVP02000006">
    <property type="protein sequence ID" value="EDK24251.1"/>
    <property type="molecule type" value="Genomic_DNA"/>
</dbReference>
<feature type="domain" description="4Fe-4S ferredoxin-type" evidence="4">
    <location>
        <begin position="446"/>
        <end position="477"/>
    </location>
</feature>
<gene>
    <name evidence="5" type="ORF">RUMTOR_01505</name>
</gene>
<dbReference type="InterPro" id="IPR052977">
    <property type="entry name" value="Polyferredoxin-like_ET"/>
</dbReference>
<proteinExistence type="predicted"/>
<dbReference type="InterPro" id="IPR017896">
    <property type="entry name" value="4Fe4S_Fe-S-bd"/>
</dbReference>
<evidence type="ECO:0000313" key="6">
    <source>
        <dbReference type="Proteomes" id="UP000003577"/>
    </source>
</evidence>
<dbReference type="Pfam" id="PF04432">
    <property type="entry name" value="FrhB_FdhB_C"/>
    <property type="match status" value="1"/>
</dbReference>
<dbReference type="SUPFAM" id="SSF54862">
    <property type="entry name" value="4Fe-4S ferredoxins"/>
    <property type="match status" value="1"/>
</dbReference>
<dbReference type="PaxDb" id="411460-RUMTOR_01505"/>
<evidence type="ECO:0000256" key="2">
    <source>
        <dbReference type="ARBA" id="ARBA00023004"/>
    </source>
</evidence>
<dbReference type="InterPro" id="IPR007516">
    <property type="entry name" value="Co_F420_Hydgase/DH_bsu_N"/>
</dbReference>
<reference evidence="5 6" key="1">
    <citation type="submission" date="2007-03" db="EMBL/GenBank/DDBJ databases">
        <authorList>
            <person name="Fulton L."/>
            <person name="Clifton S."/>
            <person name="Fulton B."/>
            <person name="Xu J."/>
            <person name="Minx P."/>
            <person name="Pepin K.H."/>
            <person name="Johnson M."/>
            <person name="Thiruvilangam P."/>
            <person name="Bhonagiri V."/>
            <person name="Nash W.E."/>
            <person name="Mardis E.R."/>
            <person name="Wilson R.K."/>
        </authorList>
    </citation>
    <scope>NUCLEOTIDE SEQUENCE [LARGE SCALE GENOMIC DNA]</scope>
    <source>
        <strain evidence="5 6">ATCC 27756</strain>
    </source>
</reference>
<dbReference type="Pfam" id="PF04422">
    <property type="entry name" value="FrhB_FdhB_N"/>
    <property type="match status" value="1"/>
</dbReference>
<evidence type="ECO:0000313" key="5">
    <source>
        <dbReference type="EMBL" id="EDK24251.1"/>
    </source>
</evidence>
<comment type="caution">
    <text evidence="5">The sequence shown here is derived from an EMBL/GenBank/DDBJ whole genome shotgun (WGS) entry which is preliminary data.</text>
</comment>
<dbReference type="HOGENOM" id="CLU_374159_0_0_9"/>
<dbReference type="Pfam" id="PF04230">
    <property type="entry name" value="PS_pyruv_trans"/>
    <property type="match status" value="1"/>
</dbReference>
<dbReference type="PANTHER" id="PTHR43193">
    <property type="match status" value="1"/>
</dbReference>
<dbReference type="Gene3D" id="3.30.70.20">
    <property type="match status" value="1"/>
</dbReference>
<evidence type="ECO:0000256" key="3">
    <source>
        <dbReference type="ARBA" id="ARBA00023014"/>
    </source>
</evidence>
<dbReference type="Proteomes" id="UP000003577">
    <property type="component" value="Unassembled WGS sequence"/>
</dbReference>
<dbReference type="Pfam" id="PF12838">
    <property type="entry name" value="Fer4_7"/>
    <property type="match status" value="1"/>
</dbReference>
<keyword evidence="1" id="KW-0479">Metal-binding</keyword>
<evidence type="ECO:0000256" key="1">
    <source>
        <dbReference type="ARBA" id="ARBA00022723"/>
    </source>
</evidence>
<organism evidence="5 6">
    <name type="scientific">[Ruminococcus] torques ATCC 27756</name>
    <dbReference type="NCBI Taxonomy" id="411460"/>
    <lineage>
        <taxon>Bacteria</taxon>
        <taxon>Bacillati</taxon>
        <taxon>Bacillota</taxon>
        <taxon>Clostridia</taxon>
        <taxon>Lachnospirales</taxon>
        <taxon>Lachnospiraceae</taxon>
        <taxon>Mediterraneibacter</taxon>
    </lineage>
</organism>
<dbReference type="GO" id="GO:0046872">
    <property type="term" value="F:metal ion binding"/>
    <property type="evidence" value="ECO:0007669"/>
    <property type="project" value="UniProtKB-KW"/>
</dbReference>
<reference evidence="5 6" key="2">
    <citation type="submission" date="2007-04" db="EMBL/GenBank/DDBJ databases">
        <title>Draft genome sequence of Ruminococcus torques (ATCC 27756).</title>
        <authorList>
            <person name="Sudarsanam P."/>
            <person name="Ley R."/>
            <person name="Guruge J."/>
            <person name="Turnbaugh P.J."/>
            <person name="Mahowald M."/>
            <person name="Liep D."/>
            <person name="Gordon J."/>
        </authorList>
    </citation>
    <scope>NUCLEOTIDE SEQUENCE [LARGE SCALE GENOMIC DNA]</scope>
    <source>
        <strain evidence="5 6">ATCC 27756</strain>
    </source>
</reference>
<dbReference type="AlphaFoldDB" id="A5KMN2"/>
<feature type="domain" description="4Fe-4S ferredoxin-type" evidence="4">
    <location>
        <begin position="411"/>
        <end position="441"/>
    </location>
</feature>
<dbReference type="PROSITE" id="PS00198">
    <property type="entry name" value="4FE4S_FER_1"/>
    <property type="match status" value="2"/>
</dbReference>
<accession>A5KMN2</accession>
<dbReference type="InterPro" id="IPR007525">
    <property type="entry name" value="FrhB_FdhB_C"/>
</dbReference>
<evidence type="ECO:0000259" key="4">
    <source>
        <dbReference type="PROSITE" id="PS51379"/>
    </source>
</evidence>
<sequence length="803" mass="93035">MRRINGKYMKVGIVTINGNENYGNVLQNYAVQEVLKEVGAEAETILNRTQYGHCTDSGEKINKLTPSYIKKYVTSQLNYKYNIKNSNQGLLKAVRFYRAHKDEIEKVKEKRREKFIAFKDEYIVHAEEVLDINKKWTSQQVDKYSYFVSGSDQVWNPIYPSTSSINFLQFAPKEKRITISPSFGINKIPKELQDDYGKWIASIPYLSVREEQGAKIIKELSGKRAKVLCDPTMAVPQNKWIEIEKKPEFLKNFNYILTYFLGDKNKEYELFINKIAKEEQLEIINLFDIADIRAYATSPQEFLYLIHHAKLVCTDSFHGAVFSIMMNTSFITFARNEMGDSMESRMQTLLSTFGLENRDYRKVNSEDVFKVDFTHISHILQVRREEMLSFLREAMNKKVQKESSANDVEIEQLIYDSKDKCCGCSACAMACPKQCITMVADKEGFLYPQIDQELCIHCNKCQQVCPVRKEENNVNDNVSCYAAYSLEEDIRKKSSSGGVFSELAQEVISTGGVVYGAGFSEEFKVEHKSACSEKQLENLRGSKYVQSEMGSTYREIKEKLNQGIFVYFSGTPCQVKGLHTYLNKEYDNLITQDIICHGVPSPLVWEKYIDKYSELQEVKFRDKRFGWHYFSMYIKSKKGTYRKRLDEDFYERLFLDNTTLRPICYDCPVKRSGSGADITLADCWGSDKLCKEIQDTDRGLSLVLIHTKQGKYLWKKLIENQCIRTERLAAEKALSSQSALIESAPCNPRRKVFFESLQKSGFAKLEKSWYGDSVIRRIKRKEIYYKTKLLFMIKVKDKMGKNK</sequence>
<dbReference type="PROSITE" id="PS51379">
    <property type="entry name" value="4FE4S_FER_2"/>
    <property type="match status" value="2"/>
</dbReference>
<dbReference type="PANTHER" id="PTHR43193:SF2">
    <property type="entry name" value="POLYFERREDOXIN PROTEIN FWDF"/>
    <property type="match status" value="1"/>
</dbReference>
<keyword evidence="3" id="KW-0411">Iron-sulfur</keyword>
<protein>
    <submittedName>
        <fullName evidence="5">4Fe-4S binding domain protein</fullName>
    </submittedName>
</protein>